<keyword evidence="2" id="KW-0547">Nucleotide-binding</keyword>
<evidence type="ECO:0000313" key="2">
    <source>
        <dbReference type="EMBL" id="WUP73583.1"/>
    </source>
</evidence>
<dbReference type="SUPFAM" id="SSF55874">
    <property type="entry name" value="ATPase domain of HSP90 chaperone/DNA topoisomerase II/histidine kinase"/>
    <property type="match status" value="1"/>
</dbReference>
<organism evidence="2 3">
    <name type="scientific">Microbispora hainanensis</name>
    <dbReference type="NCBI Taxonomy" id="568844"/>
    <lineage>
        <taxon>Bacteria</taxon>
        <taxon>Bacillati</taxon>
        <taxon>Actinomycetota</taxon>
        <taxon>Actinomycetes</taxon>
        <taxon>Streptosporangiales</taxon>
        <taxon>Streptosporangiaceae</taxon>
        <taxon>Microbispora</taxon>
    </lineage>
</organism>
<dbReference type="Gene3D" id="3.30.565.10">
    <property type="entry name" value="Histidine kinase-like ATPase, C-terminal domain"/>
    <property type="match status" value="1"/>
</dbReference>
<sequence length="280" mass="30267">MTMYLRLAGSQPLLSSRRLLEPDFPGELVVDARELDFATPLDLTAITALAHSHVVQGDRVRLLLPNDLGVASYLERMDLLNRLPYRCEFDRTVRAKARADRSDSLLEITPVKSTTEGAAASARVFGVARANLGDHLGALTLRVVGELIDNAASHGRSETGSFVAVQIYPSARRLEFAVCDTGVGILEHLKGNPAHQDLNRDHEALTRALEPGVSGEREARGNGLPDLLKMAGGAGRTRLVIRSGNGLLSTNSGVENPSTRSDSVPDSVKGTWAWLRVMFP</sequence>
<dbReference type="EMBL" id="CP108085">
    <property type="protein sequence ID" value="WUP73583.1"/>
    <property type="molecule type" value="Genomic_DNA"/>
</dbReference>
<dbReference type="RefSeq" id="WP_328708862.1">
    <property type="nucleotide sequence ID" value="NZ_CP108085.1"/>
</dbReference>
<accession>A0ABZ1SN08</accession>
<keyword evidence="2" id="KW-0067">ATP-binding</keyword>
<evidence type="ECO:0000256" key="1">
    <source>
        <dbReference type="SAM" id="MobiDB-lite"/>
    </source>
</evidence>
<keyword evidence="3" id="KW-1185">Reference proteome</keyword>
<protein>
    <submittedName>
        <fullName evidence="2">ATP-binding protein</fullName>
    </submittedName>
</protein>
<feature type="region of interest" description="Disordered" evidence="1">
    <location>
        <begin position="246"/>
        <end position="265"/>
    </location>
</feature>
<proteinExistence type="predicted"/>
<evidence type="ECO:0000313" key="3">
    <source>
        <dbReference type="Proteomes" id="UP001432011"/>
    </source>
</evidence>
<dbReference type="InterPro" id="IPR036890">
    <property type="entry name" value="HATPase_C_sf"/>
</dbReference>
<reference evidence="2" key="1">
    <citation type="submission" date="2022-10" db="EMBL/GenBank/DDBJ databases">
        <title>The complete genomes of actinobacterial strains from the NBC collection.</title>
        <authorList>
            <person name="Joergensen T.S."/>
            <person name="Alvarez Arevalo M."/>
            <person name="Sterndorff E.B."/>
            <person name="Faurdal D."/>
            <person name="Vuksanovic O."/>
            <person name="Mourched A.-S."/>
            <person name="Charusanti P."/>
            <person name="Shaw S."/>
            <person name="Blin K."/>
            <person name="Weber T."/>
        </authorList>
    </citation>
    <scope>NUCLEOTIDE SEQUENCE</scope>
    <source>
        <strain evidence="2">NBC_00254</strain>
    </source>
</reference>
<dbReference type="Proteomes" id="UP001432011">
    <property type="component" value="Chromosome"/>
</dbReference>
<dbReference type="GO" id="GO:0005524">
    <property type="term" value="F:ATP binding"/>
    <property type="evidence" value="ECO:0007669"/>
    <property type="project" value="UniProtKB-KW"/>
</dbReference>
<gene>
    <name evidence="2" type="ORF">OG913_29940</name>
</gene>
<name>A0ABZ1SN08_9ACTN</name>
<feature type="compositionally biased region" description="Polar residues" evidence="1">
    <location>
        <begin position="246"/>
        <end position="264"/>
    </location>
</feature>